<keyword evidence="22" id="KW-1185">Reference proteome</keyword>
<evidence type="ECO:0000256" key="19">
    <source>
        <dbReference type="ARBA" id="ARBA00033291"/>
    </source>
</evidence>
<keyword evidence="9" id="KW-0479">Metal-binding</keyword>
<dbReference type="OrthoDB" id="6479716at2759"/>
<sequence>MCHASMRDQISWHLSLPKEIPPTQKYLHFLRRKFNCSVTGVQITKLLLAEVSDEDKKEVENLRYPQNAMRNLARRFCKTEWVLCPDVDMVFPDTLPNSESMHSKLNRFLKSEKARNCEKCAFVFPVYEIENVKERVPESKAALLQYLAEKKAQIYHITIFAPNQLSSNLSVWEKLPLQPDVDIALPVDFNFYYEPVYVTRHGSPKFDERYIGYGMTRNTQALEMHLDGYRFFVLDSIFLSHLWGILQNKPLPQSAPRKRQLQLNIKLFYTFFIRELALRYQINMDSEVLAKIGRRPTKFTYLPKVNIVYANNKR</sequence>
<dbReference type="AlphaFoldDB" id="A0A8S1D5Z8"/>
<keyword evidence="11" id="KW-1133">Transmembrane helix</keyword>
<keyword evidence="10" id="KW-0735">Signal-anchor</keyword>
<dbReference type="EMBL" id="CADEPI010000180">
    <property type="protein sequence ID" value="CAB3379172.1"/>
    <property type="molecule type" value="Genomic_DNA"/>
</dbReference>
<keyword evidence="8" id="KW-0812">Transmembrane</keyword>
<evidence type="ECO:0000256" key="5">
    <source>
        <dbReference type="ARBA" id="ARBA00017962"/>
    </source>
</evidence>
<keyword evidence="13" id="KW-0472">Membrane</keyword>
<evidence type="ECO:0000256" key="16">
    <source>
        <dbReference type="ARBA" id="ARBA00030723"/>
    </source>
</evidence>
<gene>
    <name evidence="21" type="ORF">CLODIP_2_CD05461</name>
</gene>
<evidence type="ECO:0000256" key="14">
    <source>
        <dbReference type="ARBA" id="ARBA00023180"/>
    </source>
</evidence>
<evidence type="ECO:0000256" key="17">
    <source>
        <dbReference type="ARBA" id="ARBA00032175"/>
    </source>
</evidence>
<evidence type="ECO:0000313" key="22">
    <source>
        <dbReference type="Proteomes" id="UP000494165"/>
    </source>
</evidence>
<dbReference type="PANTHER" id="PTHR46420:SF1">
    <property type="entry name" value="BETA-1,4-GLUCURONYLTRANSFERASE 1"/>
    <property type="match status" value="1"/>
</dbReference>
<dbReference type="Proteomes" id="UP000494165">
    <property type="component" value="Unassembled WGS sequence"/>
</dbReference>
<evidence type="ECO:0000256" key="20">
    <source>
        <dbReference type="ARBA" id="ARBA00047852"/>
    </source>
</evidence>
<evidence type="ECO:0000256" key="4">
    <source>
        <dbReference type="ARBA" id="ARBA00008539"/>
    </source>
</evidence>
<evidence type="ECO:0000256" key="6">
    <source>
        <dbReference type="ARBA" id="ARBA00022676"/>
    </source>
</evidence>
<reference evidence="21 22" key="1">
    <citation type="submission" date="2020-04" db="EMBL/GenBank/DDBJ databases">
        <authorList>
            <person name="Alioto T."/>
            <person name="Alioto T."/>
            <person name="Gomez Garrido J."/>
        </authorList>
    </citation>
    <scope>NUCLEOTIDE SEQUENCE [LARGE SCALE GENOMIC DNA]</scope>
</reference>
<evidence type="ECO:0000256" key="11">
    <source>
        <dbReference type="ARBA" id="ARBA00022989"/>
    </source>
</evidence>
<keyword evidence="12" id="KW-0333">Golgi apparatus</keyword>
<dbReference type="InterPro" id="IPR043189">
    <property type="entry name" value="B4GAT1"/>
</dbReference>
<dbReference type="Pfam" id="PF13896">
    <property type="entry name" value="Glyco_transf_49"/>
    <property type="match status" value="1"/>
</dbReference>
<evidence type="ECO:0000313" key="21">
    <source>
        <dbReference type="EMBL" id="CAB3379172.1"/>
    </source>
</evidence>
<evidence type="ECO:0000256" key="1">
    <source>
        <dbReference type="ARBA" id="ARBA00001936"/>
    </source>
</evidence>
<proteinExistence type="inferred from homology"/>
<comment type="pathway">
    <text evidence="3">Protein modification; protein glycosylation.</text>
</comment>
<keyword evidence="15" id="KW-0464">Manganese</keyword>
<evidence type="ECO:0000256" key="18">
    <source>
        <dbReference type="ARBA" id="ARBA00032181"/>
    </source>
</evidence>
<protein>
    <recommendedName>
        <fullName evidence="5">Beta-1,4-glucuronyltransferase 1</fullName>
    </recommendedName>
    <alternativeName>
        <fullName evidence="16">I-beta-1,3-N-acetylglucosaminyltransferase</fullName>
    </alternativeName>
    <alternativeName>
        <fullName evidence="19">N-acetyllactosaminide beta-1,3-N-acetylglucosaminyltransferase</fullName>
    </alternativeName>
    <alternativeName>
        <fullName evidence="17">Poly-N-acetyllactosamine extension enzyme</fullName>
    </alternativeName>
    <alternativeName>
        <fullName evidence="18">UDP-GlcNAc:betaGal beta-1,3-N-acetylglucosaminyltransferase 1</fullName>
    </alternativeName>
</protein>
<dbReference type="GO" id="GO:0000139">
    <property type="term" value="C:Golgi membrane"/>
    <property type="evidence" value="ECO:0007669"/>
    <property type="project" value="UniProtKB-SubCell"/>
</dbReference>
<evidence type="ECO:0000256" key="12">
    <source>
        <dbReference type="ARBA" id="ARBA00023034"/>
    </source>
</evidence>
<comment type="cofactor">
    <cofactor evidence="1">
        <name>Mn(2+)</name>
        <dbReference type="ChEBI" id="CHEBI:29035"/>
    </cofactor>
</comment>
<comment type="similarity">
    <text evidence="4">Belongs to the glycosyltransferase 49 family.</text>
</comment>
<accession>A0A8S1D5Z8</accession>
<evidence type="ECO:0000256" key="13">
    <source>
        <dbReference type="ARBA" id="ARBA00023136"/>
    </source>
</evidence>
<keyword evidence="14" id="KW-0325">Glycoprotein</keyword>
<evidence type="ECO:0000256" key="9">
    <source>
        <dbReference type="ARBA" id="ARBA00022723"/>
    </source>
</evidence>
<dbReference type="GO" id="GO:0035269">
    <property type="term" value="P:protein O-linked glycosylation via mannose"/>
    <property type="evidence" value="ECO:0007669"/>
    <property type="project" value="TreeGrafter"/>
</dbReference>
<evidence type="ECO:0000256" key="15">
    <source>
        <dbReference type="ARBA" id="ARBA00023211"/>
    </source>
</evidence>
<evidence type="ECO:0000256" key="3">
    <source>
        <dbReference type="ARBA" id="ARBA00004922"/>
    </source>
</evidence>
<dbReference type="PANTHER" id="PTHR46420">
    <property type="entry name" value="BETA-1,4-GLUCURONYLTRANSFERASE 1"/>
    <property type="match status" value="1"/>
</dbReference>
<evidence type="ECO:0000256" key="2">
    <source>
        <dbReference type="ARBA" id="ARBA00004323"/>
    </source>
</evidence>
<keyword evidence="7" id="KW-0808">Transferase</keyword>
<evidence type="ECO:0000256" key="10">
    <source>
        <dbReference type="ARBA" id="ARBA00022968"/>
    </source>
</evidence>
<comment type="caution">
    <text evidence="21">The sequence shown here is derived from an EMBL/GenBank/DDBJ whole genome shotgun (WGS) entry which is preliminary data.</text>
</comment>
<evidence type="ECO:0000256" key="8">
    <source>
        <dbReference type="ARBA" id="ARBA00022692"/>
    </source>
</evidence>
<dbReference type="GO" id="GO:0046872">
    <property type="term" value="F:metal ion binding"/>
    <property type="evidence" value="ECO:0007669"/>
    <property type="project" value="UniProtKB-KW"/>
</dbReference>
<comment type="subcellular location">
    <subcellularLocation>
        <location evidence="2">Golgi apparatus membrane</location>
        <topology evidence="2">Single-pass type II membrane protein</topology>
    </subcellularLocation>
</comment>
<comment type="catalytic activity">
    <reaction evidence="20">
        <text>3-O-[beta-D-Xyl-(1-&gt;4)-Rib-ol-P-Rib-ol-P-3-beta-D-GalNAc-(1-&gt;3)-beta-D-GlcNAc-(1-&gt;4)-(O-6-P-alpha-D-Man)]-Thr-[protein] + UDP-alpha-D-glucuronate = 3-O-[beta-D-GlcA-(1-&gt;3)-beta-D-Xyl-(1-&gt;4)-Rib-ol-P-Rib-ol-P-3-beta-D-GalNAc-(1-&gt;3)-beta-D-GlcNAc-(1-&gt;4)-(O-6-P-alpha-D-Man)]-Thr-[protein] + UDP + H(+)</text>
        <dbReference type="Rhea" id="RHEA:46860"/>
        <dbReference type="Rhea" id="RHEA-COMP:15023"/>
        <dbReference type="Rhea" id="RHEA-COMP:17482"/>
        <dbReference type="ChEBI" id="CHEBI:15378"/>
        <dbReference type="ChEBI" id="CHEBI:58052"/>
        <dbReference type="ChEBI" id="CHEBI:58223"/>
        <dbReference type="ChEBI" id="CHEBI:142405"/>
        <dbReference type="ChEBI" id="CHEBI:177336"/>
    </reaction>
</comment>
<organism evidence="21 22">
    <name type="scientific">Cloeon dipterum</name>
    <dbReference type="NCBI Taxonomy" id="197152"/>
    <lineage>
        <taxon>Eukaryota</taxon>
        <taxon>Metazoa</taxon>
        <taxon>Ecdysozoa</taxon>
        <taxon>Arthropoda</taxon>
        <taxon>Hexapoda</taxon>
        <taxon>Insecta</taxon>
        <taxon>Pterygota</taxon>
        <taxon>Palaeoptera</taxon>
        <taxon>Ephemeroptera</taxon>
        <taxon>Pisciforma</taxon>
        <taxon>Baetidae</taxon>
        <taxon>Cloeon</taxon>
    </lineage>
</organism>
<evidence type="ECO:0000256" key="7">
    <source>
        <dbReference type="ARBA" id="ARBA00022679"/>
    </source>
</evidence>
<dbReference type="GO" id="GO:0015020">
    <property type="term" value="F:glucuronosyltransferase activity"/>
    <property type="evidence" value="ECO:0007669"/>
    <property type="project" value="InterPro"/>
</dbReference>
<keyword evidence="6" id="KW-0328">Glycosyltransferase</keyword>
<name>A0A8S1D5Z8_9INSE</name>